<name>A0A8J2K9E5_9HEXA</name>
<evidence type="ECO:0000256" key="6">
    <source>
        <dbReference type="ARBA" id="ARBA00023242"/>
    </source>
</evidence>
<organism evidence="9 10">
    <name type="scientific">Allacma fusca</name>
    <dbReference type="NCBI Taxonomy" id="39272"/>
    <lineage>
        <taxon>Eukaryota</taxon>
        <taxon>Metazoa</taxon>
        <taxon>Ecdysozoa</taxon>
        <taxon>Arthropoda</taxon>
        <taxon>Hexapoda</taxon>
        <taxon>Collembola</taxon>
        <taxon>Symphypleona</taxon>
        <taxon>Sminthuridae</taxon>
        <taxon>Allacma</taxon>
    </lineage>
</organism>
<evidence type="ECO:0000313" key="10">
    <source>
        <dbReference type="Proteomes" id="UP000708208"/>
    </source>
</evidence>
<dbReference type="PANTHER" id="PTHR24404:SF114">
    <property type="entry name" value="KLUMPFUSS, ISOFORM B-RELATED"/>
    <property type="match status" value="1"/>
</dbReference>
<comment type="subcellular location">
    <subcellularLocation>
        <location evidence="1">Nucleus</location>
    </subcellularLocation>
</comment>
<evidence type="ECO:0000256" key="1">
    <source>
        <dbReference type="ARBA" id="ARBA00004123"/>
    </source>
</evidence>
<comment type="caution">
    <text evidence="9">The sequence shown here is derived from an EMBL/GenBank/DDBJ whole genome shotgun (WGS) entry which is preliminary data.</text>
</comment>
<evidence type="ECO:0000256" key="4">
    <source>
        <dbReference type="ARBA" id="ARBA00022771"/>
    </source>
</evidence>
<sequence length="229" mass="27210">MFDSNIFPERNINLFKKLNVFKVILNQLFFQNSRDMSEVAEEQVYEEEVYEIFLETTEPDEVLKDSADYEQPPVQISSHQEQIKQAENSLMPACTFKCQQCSFEGTSLNRLNLHQKIHKEKKLFECPDCDYTTNRKSYFQMHLDAHEKGTARKHSRKEELMEKQKSQKLFHCSECNYVSNSARSVTVHSAMHRPEKPFGCSYCPYRTKWKQVLKEHEKIHRMRVQELLS</sequence>
<feature type="domain" description="C2H2-type" evidence="8">
    <location>
        <begin position="96"/>
        <end position="123"/>
    </location>
</feature>
<dbReference type="Pfam" id="PF00096">
    <property type="entry name" value="zf-C2H2"/>
    <property type="match status" value="1"/>
</dbReference>
<feature type="domain" description="C2H2-type" evidence="8">
    <location>
        <begin position="170"/>
        <end position="197"/>
    </location>
</feature>
<dbReference type="Proteomes" id="UP000708208">
    <property type="component" value="Unassembled WGS sequence"/>
</dbReference>
<dbReference type="InterPro" id="IPR050589">
    <property type="entry name" value="Ikaros_C2H2-ZF"/>
</dbReference>
<dbReference type="GO" id="GO:0006357">
    <property type="term" value="P:regulation of transcription by RNA polymerase II"/>
    <property type="evidence" value="ECO:0007669"/>
    <property type="project" value="TreeGrafter"/>
</dbReference>
<evidence type="ECO:0000256" key="5">
    <source>
        <dbReference type="ARBA" id="ARBA00022833"/>
    </source>
</evidence>
<protein>
    <recommendedName>
        <fullName evidence="8">C2H2-type domain-containing protein</fullName>
    </recommendedName>
</protein>
<dbReference type="PANTHER" id="PTHR24404">
    <property type="entry name" value="ZINC FINGER PROTEIN"/>
    <property type="match status" value="1"/>
</dbReference>
<evidence type="ECO:0000256" key="2">
    <source>
        <dbReference type="ARBA" id="ARBA00022723"/>
    </source>
</evidence>
<dbReference type="AlphaFoldDB" id="A0A8J2K9E5"/>
<keyword evidence="4 7" id="KW-0863">Zinc-finger</keyword>
<keyword evidence="3" id="KW-0677">Repeat</keyword>
<dbReference type="GO" id="GO:0000978">
    <property type="term" value="F:RNA polymerase II cis-regulatory region sequence-specific DNA binding"/>
    <property type="evidence" value="ECO:0007669"/>
    <property type="project" value="TreeGrafter"/>
</dbReference>
<evidence type="ECO:0000256" key="7">
    <source>
        <dbReference type="PROSITE-ProRule" id="PRU00042"/>
    </source>
</evidence>
<keyword evidence="2" id="KW-0479">Metal-binding</keyword>
<evidence type="ECO:0000256" key="3">
    <source>
        <dbReference type="ARBA" id="ARBA00022737"/>
    </source>
</evidence>
<keyword evidence="10" id="KW-1185">Reference proteome</keyword>
<evidence type="ECO:0000313" key="9">
    <source>
        <dbReference type="EMBL" id="CAG7731782.1"/>
    </source>
</evidence>
<keyword evidence="6" id="KW-0539">Nucleus</keyword>
<gene>
    <name evidence="9" type="ORF">AFUS01_LOCUS20353</name>
</gene>
<dbReference type="GO" id="GO:0003700">
    <property type="term" value="F:DNA-binding transcription factor activity"/>
    <property type="evidence" value="ECO:0007669"/>
    <property type="project" value="TreeGrafter"/>
</dbReference>
<reference evidence="9" key="1">
    <citation type="submission" date="2021-06" db="EMBL/GenBank/DDBJ databases">
        <authorList>
            <person name="Hodson N. C."/>
            <person name="Mongue J. A."/>
            <person name="Jaron S. K."/>
        </authorList>
    </citation>
    <scope>NUCLEOTIDE SEQUENCE</scope>
</reference>
<evidence type="ECO:0000259" key="8">
    <source>
        <dbReference type="PROSITE" id="PS50157"/>
    </source>
</evidence>
<dbReference type="InterPro" id="IPR013087">
    <property type="entry name" value="Znf_C2H2_type"/>
</dbReference>
<dbReference type="GO" id="GO:0005634">
    <property type="term" value="C:nucleus"/>
    <property type="evidence" value="ECO:0007669"/>
    <property type="project" value="UniProtKB-SubCell"/>
</dbReference>
<dbReference type="EMBL" id="CAJVCH010219764">
    <property type="protein sequence ID" value="CAG7731782.1"/>
    <property type="molecule type" value="Genomic_DNA"/>
</dbReference>
<dbReference type="PROSITE" id="PS50157">
    <property type="entry name" value="ZINC_FINGER_C2H2_2"/>
    <property type="match status" value="2"/>
</dbReference>
<accession>A0A8J2K9E5</accession>
<dbReference type="OrthoDB" id="3561125at2759"/>
<dbReference type="SMART" id="SM00355">
    <property type="entry name" value="ZnF_C2H2"/>
    <property type="match status" value="4"/>
</dbReference>
<proteinExistence type="predicted"/>
<keyword evidence="5" id="KW-0862">Zinc</keyword>
<dbReference type="GO" id="GO:0008270">
    <property type="term" value="F:zinc ion binding"/>
    <property type="evidence" value="ECO:0007669"/>
    <property type="project" value="UniProtKB-KW"/>
</dbReference>